<reference evidence="7 8" key="1">
    <citation type="submission" date="2010-08" db="EMBL/GenBank/DDBJ databases">
        <authorList>
            <person name="Weinstock G."/>
            <person name="Sodergren E."/>
            <person name="Clifton S."/>
            <person name="Fulton L."/>
            <person name="Fulton B."/>
            <person name="Courtney L."/>
            <person name="Fronick C."/>
            <person name="Harrison M."/>
            <person name="Strong C."/>
            <person name="Farmer C."/>
            <person name="Delahaunty K."/>
            <person name="Markovic C."/>
            <person name="Hall O."/>
            <person name="Minx P."/>
            <person name="Tomlinson C."/>
            <person name="Mitreva M."/>
            <person name="Hou S."/>
            <person name="Chen J."/>
            <person name="Wollam A."/>
            <person name="Pepin K.H."/>
            <person name="Johnson M."/>
            <person name="Bhonagiri V."/>
            <person name="Zhang X."/>
            <person name="Suruliraj S."/>
            <person name="Warren W."/>
            <person name="Chinwalla A."/>
            <person name="Mardis E.R."/>
            <person name="Wilson R.K."/>
        </authorList>
    </citation>
    <scope>NUCLEOTIDE SEQUENCE [LARGE SCALE GENOMIC DNA]</scope>
    <source>
        <strain evidence="7 8">F0359</strain>
    </source>
</reference>
<sequence>MEPLKIKIKKTHDQARLPLITQGNACFDFYALEDTEIRSMHKGPATLVRTGLAFEIPEGYHMKLFMRSSYGAKKKIFLANCVGIIDSSYRGEVRGIFKAATGRDSTKWIRAGERFMQGLIERNIPVEFEEADKLSQTDRGEGGFGSTGE</sequence>
<evidence type="ECO:0000256" key="1">
    <source>
        <dbReference type="ARBA" id="ARBA00006581"/>
    </source>
</evidence>
<dbReference type="HOGENOM" id="CLU_068508_1_3_9"/>
<keyword evidence="4" id="KW-0546">Nucleotide metabolism</keyword>
<keyword evidence="3 7" id="KW-0378">Hydrolase</keyword>
<dbReference type="CDD" id="cd07557">
    <property type="entry name" value="trimeric_dUTPase"/>
    <property type="match status" value="1"/>
</dbReference>
<dbReference type="GO" id="GO:0004170">
    <property type="term" value="F:dUTP diphosphatase activity"/>
    <property type="evidence" value="ECO:0007669"/>
    <property type="project" value="UniProtKB-EC"/>
</dbReference>
<evidence type="ECO:0000313" key="8">
    <source>
        <dbReference type="Proteomes" id="UP000003195"/>
    </source>
</evidence>
<dbReference type="EC" id="3.6.1.23" evidence="2"/>
<name>E2ZAE2_9FIRM</name>
<dbReference type="PANTHER" id="PTHR11241:SF0">
    <property type="entry name" value="DEOXYURIDINE 5'-TRIPHOSPHATE NUCLEOTIDOHYDROLASE"/>
    <property type="match status" value="1"/>
</dbReference>
<dbReference type="InterPro" id="IPR033704">
    <property type="entry name" value="dUTPase_trimeric"/>
</dbReference>
<evidence type="ECO:0000256" key="4">
    <source>
        <dbReference type="ARBA" id="ARBA00023080"/>
    </source>
</evidence>
<comment type="catalytic activity">
    <reaction evidence="5">
        <text>dUTP + H2O = dUMP + diphosphate + H(+)</text>
        <dbReference type="Rhea" id="RHEA:10248"/>
        <dbReference type="ChEBI" id="CHEBI:15377"/>
        <dbReference type="ChEBI" id="CHEBI:15378"/>
        <dbReference type="ChEBI" id="CHEBI:33019"/>
        <dbReference type="ChEBI" id="CHEBI:61555"/>
        <dbReference type="ChEBI" id="CHEBI:246422"/>
        <dbReference type="EC" id="3.6.1.23"/>
    </reaction>
</comment>
<dbReference type="Gene3D" id="2.70.40.10">
    <property type="match status" value="1"/>
</dbReference>
<proteinExistence type="inferred from homology"/>
<evidence type="ECO:0000313" key="7">
    <source>
        <dbReference type="EMBL" id="EFQ04653.1"/>
    </source>
</evidence>
<gene>
    <name evidence="7" type="primary">dut</name>
    <name evidence="7" type="ORF">HMPREF9429_00398</name>
</gene>
<dbReference type="OrthoDB" id="9809956at2"/>
<comment type="caution">
    <text evidence="7">The sequence shown here is derived from an EMBL/GenBank/DDBJ whole genome shotgun (WGS) entry which is preliminary data.</text>
</comment>
<dbReference type="InterPro" id="IPR029054">
    <property type="entry name" value="dUTPase-like"/>
</dbReference>
<organism evidence="7 8">
    <name type="scientific">Megasphaera micronuciformis F0359</name>
    <dbReference type="NCBI Taxonomy" id="706434"/>
    <lineage>
        <taxon>Bacteria</taxon>
        <taxon>Bacillati</taxon>
        <taxon>Bacillota</taxon>
        <taxon>Negativicutes</taxon>
        <taxon>Veillonellales</taxon>
        <taxon>Veillonellaceae</taxon>
        <taxon>Megasphaera</taxon>
    </lineage>
</organism>
<dbReference type="Proteomes" id="UP000003195">
    <property type="component" value="Unassembled WGS sequence"/>
</dbReference>
<protein>
    <recommendedName>
        <fullName evidence="2">dUTP diphosphatase</fullName>
        <ecNumber evidence="2">3.6.1.23</ecNumber>
    </recommendedName>
</protein>
<dbReference type="RefSeq" id="WP_006941223.1">
    <property type="nucleotide sequence ID" value="NZ_GL538185.1"/>
</dbReference>
<dbReference type="SUPFAM" id="SSF51283">
    <property type="entry name" value="dUTPase-like"/>
    <property type="match status" value="1"/>
</dbReference>
<dbReference type="GO" id="GO:0046081">
    <property type="term" value="P:dUTP catabolic process"/>
    <property type="evidence" value="ECO:0007669"/>
    <property type="project" value="InterPro"/>
</dbReference>
<dbReference type="Pfam" id="PF00692">
    <property type="entry name" value="dUTPase"/>
    <property type="match status" value="1"/>
</dbReference>
<dbReference type="PANTHER" id="PTHR11241">
    <property type="entry name" value="DEOXYURIDINE 5'-TRIPHOSPHATE NUCLEOTIDOHYDROLASE"/>
    <property type="match status" value="1"/>
</dbReference>
<dbReference type="EMBL" id="AECS01000011">
    <property type="protein sequence ID" value="EFQ04653.1"/>
    <property type="molecule type" value="Genomic_DNA"/>
</dbReference>
<dbReference type="eggNOG" id="COG0756">
    <property type="taxonomic scope" value="Bacteria"/>
</dbReference>
<dbReference type="GO" id="GO:0000287">
    <property type="term" value="F:magnesium ion binding"/>
    <property type="evidence" value="ECO:0007669"/>
    <property type="project" value="InterPro"/>
</dbReference>
<dbReference type="InterPro" id="IPR036157">
    <property type="entry name" value="dUTPase-like_sf"/>
</dbReference>
<accession>E2ZAE2</accession>
<evidence type="ECO:0000256" key="3">
    <source>
        <dbReference type="ARBA" id="ARBA00022801"/>
    </source>
</evidence>
<dbReference type="STRING" id="706434.HMPREF9429_00398"/>
<keyword evidence="8" id="KW-1185">Reference proteome</keyword>
<dbReference type="InterPro" id="IPR008181">
    <property type="entry name" value="dUTPase"/>
</dbReference>
<dbReference type="GO" id="GO:0006226">
    <property type="term" value="P:dUMP biosynthetic process"/>
    <property type="evidence" value="ECO:0007669"/>
    <property type="project" value="InterPro"/>
</dbReference>
<evidence type="ECO:0000259" key="6">
    <source>
        <dbReference type="Pfam" id="PF00692"/>
    </source>
</evidence>
<evidence type="ECO:0000256" key="2">
    <source>
        <dbReference type="ARBA" id="ARBA00012379"/>
    </source>
</evidence>
<dbReference type="AlphaFoldDB" id="E2ZAE2"/>
<dbReference type="NCBIfam" id="TIGR00576">
    <property type="entry name" value="dut"/>
    <property type="match status" value="1"/>
</dbReference>
<evidence type="ECO:0000256" key="5">
    <source>
        <dbReference type="ARBA" id="ARBA00047686"/>
    </source>
</evidence>
<comment type="similarity">
    <text evidence="1">Belongs to the dUTPase family.</text>
</comment>
<dbReference type="NCBIfam" id="NF001862">
    <property type="entry name" value="PRK00601.1"/>
    <property type="match status" value="1"/>
</dbReference>
<feature type="domain" description="dUTPase-like" evidence="6">
    <location>
        <begin position="21"/>
        <end position="148"/>
    </location>
</feature>